<feature type="region of interest" description="Disordered" evidence="1">
    <location>
        <begin position="1"/>
        <end position="49"/>
    </location>
</feature>
<keyword evidence="3" id="KW-1185">Reference proteome</keyword>
<gene>
    <name evidence="2" type="ORF">FCALED_LOCUS6248</name>
</gene>
<accession>A0A9N9B707</accession>
<evidence type="ECO:0000313" key="2">
    <source>
        <dbReference type="EMBL" id="CAG8553670.1"/>
    </source>
</evidence>
<evidence type="ECO:0000256" key="1">
    <source>
        <dbReference type="SAM" id="MobiDB-lite"/>
    </source>
</evidence>
<sequence length="49" mass="5689">MESEEESDASTFESEIDSDEDLITQINKQKGEKMKDESIRKTPNLQKKK</sequence>
<feature type="compositionally biased region" description="Basic and acidic residues" evidence="1">
    <location>
        <begin position="29"/>
        <end position="40"/>
    </location>
</feature>
<feature type="compositionally biased region" description="Acidic residues" evidence="1">
    <location>
        <begin position="1"/>
        <end position="22"/>
    </location>
</feature>
<comment type="caution">
    <text evidence="2">The sequence shown here is derived from an EMBL/GenBank/DDBJ whole genome shotgun (WGS) entry which is preliminary data.</text>
</comment>
<name>A0A9N9B707_9GLOM</name>
<dbReference type="EMBL" id="CAJVPQ010001451">
    <property type="protein sequence ID" value="CAG8553670.1"/>
    <property type="molecule type" value="Genomic_DNA"/>
</dbReference>
<organism evidence="2 3">
    <name type="scientific">Funneliformis caledonium</name>
    <dbReference type="NCBI Taxonomy" id="1117310"/>
    <lineage>
        <taxon>Eukaryota</taxon>
        <taxon>Fungi</taxon>
        <taxon>Fungi incertae sedis</taxon>
        <taxon>Mucoromycota</taxon>
        <taxon>Glomeromycotina</taxon>
        <taxon>Glomeromycetes</taxon>
        <taxon>Glomerales</taxon>
        <taxon>Glomeraceae</taxon>
        <taxon>Funneliformis</taxon>
    </lineage>
</organism>
<proteinExistence type="predicted"/>
<protein>
    <submittedName>
        <fullName evidence="2">6772_t:CDS:1</fullName>
    </submittedName>
</protein>
<feature type="non-terminal residue" evidence="2">
    <location>
        <position position="49"/>
    </location>
</feature>
<evidence type="ECO:0000313" key="3">
    <source>
        <dbReference type="Proteomes" id="UP000789570"/>
    </source>
</evidence>
<dbReference type="Proteomes" id="UP000789570">
    <property type="component" value="Unassembled WGS sequence"/>
</dbReference>
<dbReference type="AlphaFoldDB" id="A0A9N9B707"/>
<reference evidence="2" key="1">
    <citation type="submission" date="2021-06" db="EMBL/GenBank/DDBJ databases">
        <authorList>
            <person name="Kallberg Y."/>
            <person name="Tangrot J."/>
            <person name="Rosling A."/>
        </authorList>
    </citation>
    <scope>NUCLEOTIDE SEQUENCE</scope>
    <source>
        <strain evidence="2">UK204</strain>
    </source>
</reference>